<dbReference type="Proteomes" id="UP000469558">
    <property type="component" value="Unassembled WGS sequence"/>
</dbReference>
<evidence type="ECO:0000256" key="1">
    <source>
        <dbReference type="SAM" id="Phobius"/>
    </source>
</evidence>
<sequence length="318" mass="34588">MTIGYREGVAIGEIAVYVPCLMTAIFLAIRHGFGRSAGWFFLIILSLARIIGASMQIATSSNPNNISLYTGSAILTNIGFSPLMLATLGLLSRLIDSINRNKKIFLTAQYMKLIELLILVAAILGVVGGTQAGDKFSKTNTFVPQPLSKVGTALLIVSFALIIITTVMISFQTPHAEEGEHRIFFAVAASLPFMLVRLVYSGFSTFSHLKSFSLVNGNVTCLLCIALLEELAVVIIYEVMGLTLRKLPKAQVGIPVASRDSSEPMAQGQYRAQAQPKQDSTALKIFKHTIIGRIVFAFIPSGDDKGRDVEMQGQHYQK</sequence>
<comment type="caution">
    <text evidence="3">The sequence shown here is derived from an EMBL/GenBank/DDBJ whole genome shotgun (WGS) entry which is preliminary data.</text>
</comment>
<dbReference type="OrthoDB" id="2560628at2759"/>
<protein>
    <recommendedName>
        <fullName evidence="2">DUF7702 domain-containing protein</fullName>
    </recommendedName>
</protein>
<organism evidence="3 4">
    <name type="scientific">Lachnellula suecica</name>
    <dbReference type="NCBI Taxonomy" id="602035"/>
    <lineage>
        <taxon>Eukaryota</taxon>
        <taxon>Fungi</taxon>
        <taxon>Dikarya</taxon>
        <taxon>Ascomycota</taxon>
        <taxon>Pezizomycotina</taxon>
        <taxon>Leotiomycetes</taxon>
        <taxon>Helotiales</taxon>
        <taxon>Lachnaceae</taxon>
        <taxon>Lachnellula</taxon>
    </lineage>
</organism>
<feature type="transmembrane region" description="Helical" evidence="1">
    <location>
        <begin position="40"/>
        <end position="59"/>
    </location>
</feature>
<dbReference type="InterPro" id="IPR056119">
    <property type="entry name" value="DUF7702"/>
</dbReference>
<feature type="transmembrane region" description="Helical" evidence="1">
    <location>
        <begin position="71"/>
        <end position="92"/>
    </location>
</feature>
<gene>
    <name evidence="3" type="ORF">LSUE1_G007688</name>
</gene>
<accession>A0A8T9BUZ5</accession>
<evidence type="ECO:0000313" key="3">
    <source>
        <dbReference type="EMBL" id="TVY62864.1"/>
    </source>
</evidence>
<dbReference type="PANTHER" id="PTHR42109:SF2">
    <property type="entry name" value="INTEGRAL MEMBRANE PROTEIN"/>
    <property type="match status" value="1"/>
</dbReference>
<feature type="transmembrane region" description="Helical" evidence="1">
    <location>
        <begin position="183"/>
        <end position="203"/>
    </location>
</feature>
<feature type="domain" description="DUF7702" evidence="2">
    <location>
        <begin position="3"/>
        <end position="246"/>
    </location>
</feature>
<keyword evidence="1" id="KW-0472">Membrane</keyword>
<evidence type="ECO:0000313" key="4">
    <source>
        <dbReference type="Proteomes" id="UP000469558"/>
    </source>
</evidence>
<dbReference type="EMBL" id="QGMK01001880">
    <property type="protein sequence ID" value="TVY62864.1"/>
    <property type="molecule type" value="Genomic_DNA"/>
</dbReference>
<dbReference type="AlphaFoldDB" id="A0A8T9BUZ5"/>
<feature type="transmembrane region" description="Helical" evidence="1">
    <location>
        <begin position="215"/>
        <end position="237"/>
    </location>
</feature>
<keyword evidence="4" id="KW-1185">Reference proteome</keyword>
<reference evidence="3 4" key="1">
    <citation type="submission" date="2018-05" db="EMBL/GenBank/DDBJ databases">
        <title>Genome sequencing and assembly of the regulated plant pathogen Lachnellula willkommii and related sister species for the development of diagnostic species identification markers.</title>
        <authorList>
            <person name="Giroux E."/>
            <person name="Bilodeau G."/>
        </authorList>
    </citation>
    <scope>NUCLEOTIDE SEQUENCE [LARGE SCALE GENOMIC DNA]</scope>
    <source>
        <strain evidence="3 4">CBS 268.59</strain>
    </source>
</reference>
<keyword evidence="1" id="KW-0812">Transmembrane</keyword>
<keyword evidence="1" id="KW-1133">Transmembrane helix</keyword>
<dbReference type="Pfam" id="PF24800">
    <property type="entry name" value="DUF7702"/>
    <property type="match status" value="1"/>
</dbReference>
<name>A0A8T9BUZ5_9HELO</name>
<feature type="transmembrane region" description="Helical" evidence="1">
    <location>
        <begin position="113"/>
        <end position="132"/>
    </location>
</feature>
<dbReference type="PANTHER" id="PTHR42109">
    <property type="entry name" value="UNPLACED GENOMIC SCAFFOLD UM_SCAF_CONTIG_1.265, WHOLE GENOME SHOTGUN SEQUENCE"/>
    <property type="match status" value="1"/>
</dbReference>
<evidence type="ECO:0000259" key="2">
    <source>
        <dbReference type="Pfam" id="PF24800"/>
    </source>
</evidence>
<feature type="transmembrane region" description="Helical" evidence="1">
    <location>
        <begin position="152"/>
        <end position="171"/>
    </location>
</feature>
<feature type="transmembrane region" description="Helical" evidence="1">
    <location>
        <begin position="14"/>
        <end position="33"/>
    </location>
</feature>
<proteinExistence type="predicted"/>